<keyword evidence="5" id="KW-1185">Reference proteome</keyword>
<feature type="non-terminal residue" evidence="4">
    <location>
        <position position="1"/>
    </location>
</feature>
<reference evidence="4 5" key="1">
    <citation type="submission" date="2019-09" db="EMBL/GenBank/DDBJ databases">
        <title>Bird 10,000 Genomes (B10K) Project - Family phase.</title>
        <authorList>
            <person name="Zhang G."/>
        </authorList>
    </citation>
    <scope>NUCLEOTIDE SEQUENCE [LARGE SCALE GENOMIC DNA]</scope>
    <source>
        <strain evidence="4">B10K-DU-005-78</strain>
        <tissue evidence="4">Mixed tissue sample</tissue>
    </source>
</reference>
<dbReference type="AlphaFoldDB" id="A0A7L0GGM4"/>
<dbReference type="InterPro" id="IPR032777">
    <property type="entry name" value="DUF4515"/>
</dbReference>
<dbReference type="Pfam" id="PF14988">
    <property type="entry name" value="DUF4515"/>
    <property type="match status" value="1"/>
</dbReference>
<dbReference type="PANTHER" id="PTHR14845:SF0">
    <property type="entry name" value="DUF4515 DOMAIN-CONTAINING PROTEIN"/>
    <property type="match status" value="1"/>
</dbReference>
<evidence type="ECO:0000259" key="3">
    <source>
        <dbReference type="Pfam" id="PF14988"/>
    </source>
</evidence>
<evidence type="ECO:0000313" key="4">
    <source>
        <dbReference type="EMBL" id="NXK05893.1"/>
    </source>
</evidence>
<dbReference type="EMBL" id="VXAJ01000125">
    <property type="protein sequence ID" value="NXK05893.1"/>
    <property type="molecule type" value="Genomic_DNA"/>
</dbReference>
<feature type="region of interest" description="Disordered" evidence="2">
    <location>
        <begin position="1"/>
        <end position="33"/>
    </location>
</feature>
<evidence type="ECO:0000256" key="2">
    <source>
        <dbReference type="SAM" id="MobiDB-lite"/>
    </source>
</evidence>
<feature type="non-terminal residue" evidence="4">
    <location>
        <position position="315"/>
    </location>
</feature>
<comment type="caution">
    <text evidence="4">The sequence shown here is derived from an EMBL/GenBank/DDBJ whole genome shotgun (WGS) entry which is preliminary data.</text>
</comment>
<evidence type="ECO:0000256" key="1">
    <source>
        <dbReference type="ARBA" id="ARBA00023054"/>
    </source>
</evidence>
<gene>
    <name evidence="4" type="primary">Ccdc166</name>
    <name evidence="4" type="ORF">HERCAC_R15585</name>
</gene>
<keyword evidence="1" id="KW-0175">Coiled coil</keyword>
<proteinExistence type="predicted"/>
<evidence type="ECO:0000313" key="5">
    <source>
        <dbReference type="Proteomes" id="UP000555649"/>
    </source>
</evidence>
<dbReference type="PANTHER" id="PTHR14845">
    <property type="entry name" value="COILED-COIL DOMAIN-CONTAINING 166"/>
    <property type="match status" value="1"/>
</dbReference>
<dbReference type="Proteomes" id="UP000555649">
    <property type="component" value="Unassembled WGS sequence"/>
</dbReference>
<name>A0A7L0GGM4_HERCA</name>
<feature type="domain" description="DUF4515" evidence="3">
    <location>
        <begin position="90"/>
        <end position="283"/>
    </location>
</feature>
<organism evidence="4 5">
    <name type="scientific">Herpetotheres cachinnans</name>
    <name type="common">Laughing falcon</name>
    <name type="synonym">Falco cachinnans</name>
    <dbReference type="NCBI Taxonomy" id="56343"/>
    <lineage>
        <taxon>Eukaryota</taxon>
        <taxon>Metazoa</taxon>
        <taxon>Chordata</taxon>
        <taxon>Craniata</taxon>
        <taxon>Vertebrata</taxon>
        <taxon>Euteleostomi</taxon>
        <taxon>Archelosauria</taxon>
        <taxon>Archosauria</taxon>
        <taxon>Dinosauria</taxon>
        <taxon>Saurischia</taxon>
        <taxon>Theropoda</taxon>
        <taxon>Coelurosauria</taxon>
        <taxon>Aves</taxon>
        <taxon>Neognathae</taxon>
        <taxon>Neoaves</taxon>
        <taxon>Telluraves</taxon>
        <taxon>Australaves</taxon>
        <taxon>Falconiformes</taxon>
        <taxon>Falconidae</taxon>
        <taxon>Herpetotheres</taxon>
    </lineage>
</organism>
<accession>A0A7L0GGM4</accession>
<protein>
    <submittedName>
        <fullName evidence="4">CC166 protein</fullName>
    </submittedName>
</protein>
<sequence length="315" mass="37343">MASKTKQMKQDTVLGKFSRAGKSKQGVRTKNGDISKGISDMETLVKEGKSYLQKEYKILTEHLNTYMGRVEHFLQENKFLEKEAQRNREESNAYLSYIRKHNQKCQNLIITLNDQNHTDLSQVCMQKEKIISQYTEKEKEVRSSLMTMETKYSLMIKEVEDLQPFKDPSVLLEQKKKIEELEKELLVTKIQHSDEMHNIKCRFLQAKAECEKDFHQKIQVLTKTAEAAAIQSLIQHIKQVKAENWHLRQELLRLIRYSKTLKETEVQLRAQQQQLLWENQYTQDRAHMRHWLHQHEAHNANAKTYSSRSLFRCVH</sequence>